<dbReference type="AlphaFoldDB" id="A0A379B0T1"/>
<dbReference type="Proteomes" id="UP000255113">
    <property type="component" value="Unassembled WGS sequence"/>
</dbReference>
<keyword evidence="4" id="KW-1185">Reference proteome</keyword>
<evidence type="ECO:0000313" key="3">
    <source>
        <dbReference type="Proteomes" id="UP000255113"/>
    </source>
</evidence>
<sequence length="56" mass="6775">MKRRGFLSAWQCDSDQDYYEQFEQQDEDEIDPDDSDNFEPCDDDCDYWKSNCYGRG</sequence>
<dbReference type="RefSeq" id="WP_165779963.1">
    <property type="nucleotide sequence ID" value="NZ_PQVJ01000018.1"/>
</dbReference>
<dbReference type="EMBL" id="UGSQ01000003">
    <property type="protein sequence ID" value="SUB28436.1"/>
    <property type="molecule type" value="Genomic_DNA"/>
</dbReference>
<proteinExistence type="predicted"/>
<gene>
    <name evidence="2" type="ORF">EV689_10351</name>
    <name evidence="1" type="ORF">NCTC11188_02246</name>
</gene>
<reference evidence="1 3" key="1">
    <citation type="submission" date="2018-06" db="EMBL/GenBank/DDBJ databases">
        <authorList>
            <consortium name="Pathogen Informatics"/>
            <person name="Doyle S."/>
        </authorList>
    </citation>
    <scope>NUCLEOTIDE SEQUENCE [LARGE SCALE GENOMIC DNA]</scope>
    <source>
        <strain evidence="1 3">NCTC11188</strain>
    </source>
</reference>
<evidence type="ECO:0000313" key="4">
    <source>
        <dbReference type="Proteomes" id="UP000294683"/>
    </source>
</evidence>
<evidence type="ECO:0000313" key="2">
    <source>
        <dbReference type="EMBL" id="TDP29134.1"/>
    </source>
</evidence>
<evidence type="ECO:0000313" key="1">
    <source>
        <dbReference type="EMBL" id="SUB28436.1"/>
    </source>
</evidence>
<name>A0A379B0T1_AVIGA</name>
<accession>A0A379B0T1</accession>
<protein>
    <submittedName>
        <fullName evidence="1">Uncharacterized protein</fullName>
    </submittedName>
</protein>
<reference evidence="2 4" key="2">
    <citation type="submission" date="2019-03" db="EMBL/GenBank/DDBJ databases">
        <title>Genomic Encyclopedia of Type Strains, Phase IV (KMG-IV): sequencing the most valuable type-strain genomes for metagenomic binning, comparative biology and taxonomic classification.</title>
        <authorList>
            <person name="Goeker M."/>
        </authorList>
    </citation>
    <scope>NUCLEOTIDE SEQUENCE [LARGE SCALE GENOMIC DNA]</scope>
    <source>
        <strain evidence="2 4">DSM 17481</strain>
    </source>
</reference>
<organism evidence="1 3">
    <name type="scientific">Avibacterium gallinarum</name>
    <name type="common">Pasteurella gallinarum</name>
    <dbReference type="NCBI Taxonomy" id="755"/>
    <lineage>
        <taxon>Bacteria</taxon>
        <taxon>Pseudomonadati</taxon>
        <taxon>Pseudomonadota</taxon>
        <taxon>Gammaproteobacteria</taxon>
        <taxon>Pasteurellales</taxon>
        <taxon>Pasteurellaceae</taxon>
        <taxon>Avibacterium</taxon>
    </lineage>
</organism>
<dbReference type="Proteomes" id="UP000294683">
    <property type="component" value="Unassembled WGS sequence"/>
</dbReference>
<dbReference type="EMBL" id="SNXJ01000003">
    <property type="protein sequence ID" value="TDP29134.1"/>
    <property type="molecule type" value="Genomic_DNA"/>
</dbReference>